<name>A0A7X0XFY1_9LIST</name>
<proteinExistence type="predicted"/>
<dbReference type="SUPFAM" id="SSF160631">
    <property type="entry name" value="SMI1/KNR4-like"/>
    <property type="match status" value="1"/>
</dbReference>
<dbReference type="Pfam" id="PF09346">
    <property type="entry name" value="SMI1_KNR4"/>
    <property type="match status" value="1"/>
</dbReference>
<evidence type="ECO:0000313" key="2">
    <source>
        <dbReference type="EMBL" id="MBC1493494.1"/>
    </source>
</evidence>
<feature type="domain" description="Knr4/Smi1-like" evidence="1">
    <location>
        <begin position="8"/>
        <end position="144"/>
    </location>
</feature>
<comment type="caution">
    <text evidence="2">The sequence shown here is derived from an EMBL/GenBank/DDBJ whole genome shotgun (WGS) entry which is preliminary data.</text>
</comment>
<gene>
    <name evidence="2" type="ORF">HCI99_16860</name>
</gene>
<dbReference type="AlphaFoldDB" id="A0A7X0XFY1"/>
<protein>
    <submittedName>
        <fullName evidence="2">SMI1/KNR4 family protein</fullName>
    </submittedName>
</protein>
<sequence length="146" mass="16750">MMIEEFGKAHIEDIKAIEKRYNVHLPSEYVSFLEASNGGIVGKSESNQVLIEDLNATINIDVLYGVNTGESASNIETWMEKLKEDMMEGSIIIGDDLMQGMIVMICEGEFEGIYYWDDSFQFEESTDEENTYWIAKDFLSFLDMIR</sequence>
<dbReference type="Gene3D" id="3.40.1580.10">
    <property type="entry name" value="SMI1/KNR4-like"/>
    <property type="match status" value="1"/>
</dbReference>
<evidence type="ECO:0000259" key="1">
    <source>
        <dbReference type="SMART" id="SM00860"/>
    </source>
</evidence>
<accession>A0A7X0XFY1</accession>
<organism evidence="2 3">
    <name type="scientific">Listeria booriae</name>
    <dbReference type="NCBI Taxonomy" id="1552123"/>
    <lineage>
        <taxon>Bacteria</taxon>
        <taxon>Bacillati</taxon>
        <taxon>Bacillota</taxon>
        <taxon>Bacilli</taxon>
        <taxon>Bacillales</taxon>
        <taxon>Listeriaceae</taxon>
        <taxon>Listeria</taxon>
    </lineage>
</organism>
<dbReference type="Proteomes" id="UP000533953">
    <property type="component" value="Unassembled WGS sequence"/>
</dbReference>
<evidence type="ECO:0000313" key="3">
    <source>
        <dbReference type="Proteomes" id="UP000533953"/>
    </source>
</evidence>
<dbReference type="InterPro" id="IPR018958">
    <property type="entry name" value="Knr4/Smi1-like_dom"/>
</dbReference>
<dbReference type="InterPro" id="IPR037883">
    <property type="entry name" value="Knr4/Smi1-like_sf"/>
</dbReference>
<dbReference type="EMBL" id="JAASTX010000037">
    <property type="protein sequence ID" value="MBC1493494.1"/>
    <property type="molecule type" value="Genomic_DNA"/>
</dbReference>
<dbReference type="SMART" id="SM00860">
    <property type="entry name" value="SMI1_KNR4"/>
    <property type="match status" value="1"/>
</dbReference>
<reference evidence="2 3" key="1">
    <citation type="submission" date="2020-03" db="EMBL/GenBank/DDBJ databases">
        <title>Soil Listeria distribution.</title>
        <authorList>
            <person name="Liao J."/>
            <person name="Wiedmann M."/>
        </authorList>
    </citation>
    <scope>NUCLEOTIDE SEQUENCE [LARGE SCALE GENOMIC DNA]</scope>
    <source>
        <strain evidence="2 3">FSL L7-1547</strain>
    </source>
</reference>